<dbReference type="STRING" id="237069.SAMN05216498_1386"/>
<dbReference type="Proteomes" id="UP000199334">
    <property type="component" value="Unassembled WGS sequence"/>
</dbReference>
<dbReference type="InterPro" id="IPR009412">
    <property type="entry name" value="DUF1062"/>
</dbReference>
<dbReference type="Pfam" id="PF06353">
    <property type="entry name" value="DUF1062"/>
    <property type="match status" value="1"/>
</dbReference>
<name>A0A1G9YG04_9BACI</name>
<reference evidence="1 2" key="1">
    <citation type="submission" date="2016-10" db="EMBL/GenBank/DDBJ databases">
        <authorList>
            <person name="de Groot N.N."/>
        </authorList>
    </citation>
    <scope>NUCLEOTIDE SEQUENCE [LARGE SCALE GENOMIC DNA]</scope>
    <source>
        <strain evidence="1 2">CGMCC 1.3442</strain>
    </source>
</reference>
<gene>
    <name evidence="1" type="ORF">SAMN05216498_1386</name>
</gene>
<evidence type="ECO:0000313" key="2">
    <source>
        <dbReference type="Proteomes" id="UP000199334"/>
    </source>
</evidence>
<keyword evidence="2" id="KW-1185">Reference proteome</keyword>
<dbReference type="EMBL" id="FNIG01000002">
    <property type="protein sequence ID" value="SDN08044.1"/>
    <property type="molecule type" value="Genomic_DNA"/>
</dbReference>
<evidence type="ECO:0008006" key="3">
    <source>
        <dbReference type="Google" id="ProtNLM"/>
    </source>
</evidence>
<sequence>MNLNKLLIYEIIPQETPYVIRNCSKCKRNTEFYCSEKFRVNANQKIVDIWLIYNCLHCEETWNYPIISRVNVNKIDSLEHQKFMNNDLETIWQYAFQINQLRKLCHDVNTDIRYELRKDMLDSTSDGITIKIRCKYDFGLRVDKFIAEIFNISRSKVNKMVQDDMFLLNPDISVKKKIIDDLQVTVIGDWYKAML</sequence>
<proteinExistence type="predicted"/>
<dbReference type="OrthoDB" id="9810886at2"/>
<evidence type="ECO:0000313" key="1">
    <source>
        <dbReference type="EMBL" id="SDN08044.1"/>
    </source>
</evidence>
<protein>
    <recommendedName>
        <fullName evidence="3">DUF1062 domain-containing protein</fullName>
    </recommendedName>
</protein>
<dbReference type="AlphaFoldDB" id="A0A1G9YG04"/>
<organism evidence="1 2">
    <name type="scientific">Tenuibacillus multivorans</name>
    <dbReference type="NCBI Taxonomy" id="237069"/>
    <lineage>
        <taxon>Bacteria</taxon>
        <taxon>Bacillati</taxon>
        <taxon>Bacillota</taxon>
        <taxon>Bacilli</taxon>
        <taxon>Bacillales</taxon>
        <taxon>Bacillaceae</taxon>
        <taxon>Tenuibacillus</taxon>
    </lineage>
</organism>
<accession>A0A1G9YG04</accession>